<dbReference type="OrthoDB" id="664222at2"/>
<dbReference type="InterPro" id="IPR001130">
    <property type="entry name" value="TatD-like"/>
</dbReference>
<evidence type="ECO:0000313" key="2">
    <source>
        <dbReference type="Proteomes" id="UP000239590"/>
    </source>
</evidence>
<dbReference type="SUPFAM" id="SSF51556">
    <property type="entry name" value="Metallo-dependent hydrolases"/>
    <property type="match status" value="1"/>
</dbReference>
<comment type="caution">
    <text evidence="1">The sequence shown here is derived from an EMBL/GenBank/DDBJ whole genome shotgun (WGS) entry which is preliminary data.</text>
</comment>
<sequence>MADFSFLNFHTHRIEPNEGAESIYNAHFSEATPDGQRISLGIHPWYIQETAIDSQLGLIEQALQQKQLTAVGECGLDRLTEAPLSQQQAVFERQLLLANQYQMPVIIHCVRAFPELIALVKRLKLKIPLIVHGFNANEQIAQQLLQHDFYFSLGHALLKEESNASKCLKMIPLDRLFLETDDQQLPIDRIFVEASRQLNCSVNELQNQIWQNFQRITA</sequence>
<evidence type="ECO:0000313" key="1">
    <source>
        <dbReference type="EMBL" id="PQA60477.1"/>
    </source>
</evidence>
<dbReference type="AlphaFoldDB" id="A0A2S7IRY4"/>
<name>A0A2S7IRY4_9BACT</name>
<keyword evidence="2" id="KW-1185">Reference proteome</keyword>
<proteinExistence type="predicted"/>
<dbReference type="RefSeq" id="WP_104712816.1">
    <property type="nucleotide sequence ID" value="NZ_PTRA01000001.1"/>
</dbReference>
<accession>A0A2S7IRY4</accession>
<dbReference type="GO" id="GO:0016788">
    <property type="term" value="F:hydrolase activity, acting on ester bonds"/>
    <property type="evidence" value="ECO:0007669"/>
    <property type="project" value="InterPro"/>
</dbReference>
<gene>
    <name evidence="1" type="ORF">C5O19_12910</name>
</gene>
<dbReference type="Gene3D" id="3.20.20.140">
    <property type="entry name" value="Metal-dependent hydrolases"/>
    <property type="match status" value="1"/>
</dbReference>
<dbReference type="PANTHER" id="PTHR47176">
    <property type="entry name" value="OSJNBA0020J04.13 PROTEIN"/>
    <property type="match status" value="1"/>
</dbReference>
<protein>
    <submittedName>
        <fullName evidence="1">Hydrolase TatD</fullName>
    </submittedName>
</protein>
<dbReference type="Proteomes" id="UP000239590">
    <property type="component" value="Unassembled WGS sequence"/>
</dbReference>
<reference evidence="2" key="1">
    <citation type="submission" date="2018-02" db="EMBL/GenBank/DDBJ databases">
        <title>Genome sequencing of Solimonas sp. HR-BB.</title>
        <authorList>
            <person name="Lee Y."/>
            <person name="Jeon C.O."/>
        </authorList>
    </citation>
    <scope>NUCLEOTIDE SEQUENCE [LARGE SCALE GENOMIC DNA]</scope>
    <source>
        <strain evidence="2">HR-U</strain>
    </source>
</reference>
<dbReference type="Pfam" id="PF01026">
    <property type="entry name" value="TatD_DNase"/>
    <property type="match status" value="1"/>
</dbReference>
<dbReference type="PANTHER" id="PTHR47176:SF1">
    <property type="entry name" value="OS04G0577500 PROTEIN"/>
    <property type="match status" value="1"/>
</dbReference>
<dbReference type="EMBL" id="PTRA01000001">
    <property type="protein sequence ID" value="PQA60477.1"/>
    <property type="molecule type" value="Genomic_DNA"/>
</dbReference>
<keyword evidence="1" id="KW-0378">Hydrolase</keyword>
<dbReference type="InterPro" id="IPR032466">
    <property type="entry name" value="Metal_Hydrolase"/>
</dbReference>
<organism evidence="1 2">
    <name type="scientific">Siphonobacter curvatus</name>
    <dbReference type="NCBI Taxonomy" id="2094562"/>
    <lineage>
        <taxon>Bacteria</taxon>
        <taxon>Pseudomonadati</taxon>
        <taxon>Bacteroidota</taxon>
        <taxon>Cytophagia</taxon>
        <taxon>Cytophagales</taxon>
        <taxon>Cytophagaceae</taxon>
        <taxon>Siphonobacter</taxon>
    </lineage>
</organism>